<reference evidence="1 2" key="1">
    <citation type="submission" date="2024-10" db="EMBL/GenBank/DDBJ databases">
        <authorList>
            <person name="Kim D."/>
        </authorList>
    </citation>
    <scope>NUCLEOTIDE SEQUENCE [LARGE SCALE GENOMIC DNA]</scope>
    <source>
        <strain evidence="1">BH-2024</strain>
    </source>
</reference>
<accession>A0ABD2LKD8</accession>
<dbReference type="EMBL" id="JBICBT010000366">
    <property type="protein sequence ID" value="KAL3115700.1"/>
    <property type="molecule type" value="Genomic_DNA"/>
</dbReference>
<dbReference type="Proteomes" id="UP001620626">
    <property type="component" value="Unassembled WGS sequence"/>
</dbReference>
<name>A0ABD2LKD8_9BILA</name>
<gene>
    <name evidence="1" type="ORF">niasHT_013258</name>
</gene>
<dbReference type="AlphaFoldDB" id="A0ABD2LKD8"/>
<proteinExistence type="predicted"/>
<evidence type="ECO:0000313" key="1">
    <source>
        <dbReference type="EMBL" id="KAL3115700.1"/>
    </source>
</evidence>
<protein>
    <submittedName>
        <fullName evidence="1">Uncharacterized protein</fullName>
    </submittedName>
</protein>
<sequence>MNVGTMVNDVRQAEIADIPPSPFTDHSLCHAANFPPIPAPSDANGVDKRIFNPMPTFKIHKLAAVVCSSAPEVAQIGKDEPPALPPPPSFLRAFPLHSVRPISRHLPRPLTPCSSTLPCRPNNSELSESSVRVRTTLRCCPLLPRPNSPRPWSCLLRWPSGSARQAQMSSVQAELLRMTGALFWLPPPPEVCNQLPKN</sequence>
<organism evidence="1 2">
    <name type="scientific">Heterodera trifolii</name>
    <dbReference type="NCBI Taxonomy" id="157864"/>
    <lineage>
        <taxon>Eukaryota</taxon>
        <taxon>Metazoa</taxon>
        <taxon>Ecdysozoa</taxon>
        <taxon>Nematoda</taxon>
        <taxon>Chromadorea</taxon>
        <taxon>Rhabditida</taxon>
        <taxon>Tylenchina</taxon>
        <taxon>Tylenchomorpha</taxon>
        <taxon>Tylenchoidea</taxon>
        <taxon>Heteroderidae</taxon>
        <taxon>Heteroderinae</taxon>
        <taxon>Heterodera</taxon>
    </lineage>
</organism>
<comment type="caution">
    <text evidence="1">The sequence shown here is derived from an EMBL/GenBank/DDBJ whole genome shotgun (WGS) entry which is preliminary data.</text>
</comment>
<evidence type="ECO:0000313" key="2">
    <source>
        <dbReference type="Proteomes" id="UP001620626"/>
    </source>
</evidence>
<keyword evidence="2" id="KW-1185">Reference proteome</keyword>